<gene>
    <name evidence="2" type="ORF">H8730_07270</name>
</gene>
<evidence type="ECO:0000256" key="1">
    <source>
        <dbReference type="SAM" id="MobiDB-lite"/>
    </source>
</evidence>
<feature type="compositionally biased region" description="Basic and acidic residues" evidence="1">
    <location>
        <begin position="168"/>
        <end position="205"/>
    </location>
</feature>
<feature type="region of interest" description="Disordered" evidence="1">
    <location>
        <begin position="1"/>
        <end position="303"/>
    </location>
</feature>
<evidence type="ECO:0000313" key="3">
    <source>
        <dbReference type="Proteomes" id="UP000657006"/>
    </source>
</evidence>
<protein>
    <submittedName>
        <fullName evidence="2">Uncharacterized protein</fullName>
    </submittedName>
</protein>
<comment type="caution">
    <text evidence="2">The sequence shown here is derived from an EMBL/GenBank/DDBJ whole genome shotgun (WGS) entry which is preliminary data.</text>
</comment>
<keyword evidence="3" id="KW-1185">Reference proteome</keyword>
<feature type="compositionally biased region" description="Basic residues" evidence="1">
    <location>
        <begin position="63"/>
        <end position="78"/>
    </location>
</feature>
<dbReference type="EMBL" id="JACRSQ010000008">
    <property type="protein sequence ID" value="MBC8543341.1"/>
    <property type="molecule type" value="Genomic_DNA"/>
</dbReference>
<organism evidence="2 3">
    <name type="scientific">Bianquea renquensis</name>
    <dbReference type="NCBI Taxonomy" id="2763661"/>
    <lineage>
        <taxon>Bacteria</taxon>
        <taxon>Bacillati</taxon>
        <taxon>Bacillota</taxon>
        <taxon>Clostridia</taxon>
        <taxon>Eubacteriales</taxon>
        <taxon>Bianqueaceae</taxon>
        <taxon>Bianquea</taxon>
    </lineage>
</organism>
<proteinExistence type="predicted"/>
<evidence type="ECO:0000313" key="2">
    <source>
        <dbReference type="EMBL" id="MBC8543341.1"/>
    </source>
</evidence>
<feature type="compositionally biased region" description="Basic residues" evidence="1">
    <location>
        <begin position="276"/>
        <end position="285"/>
    </location>
</feature>
<dbReference type="AlphaFoldDB" id="A0A926DSP8"/>
<accession>A0A926DSP8</accession>
<name>A0A926DSP8_9FIRM</name>
<sequence>MHAGEAGNGRERRAKGGKIPAGRVEPAKPAEKGEEKCTPARRAKAGASVQREAKSPPAEWSRPNRRRKGKKNARRRGGQRQEPACKRRQNPRGQSRNGQTGGERRRKMHAGEVSNGRGQRAKGGKFPAGRVEPAKPAEKGEEKCTLARRAKAGGQRAKGGKFPAGRVEPAKPAEKGEEKCTLARRAKAEASVQKEAKSPRVEWKRPNRRRKGKKMHAGEASKGRSQRAKGGKFPAGRVEPAKPAEKGEEKCTLARRAKAGVSVQREVKSPPTESSRRRKGKKCTPARRATAGSQRAKVGKFPAGRQSSNICRGRTILFPTVPFVCREVDIIPENRRFYYFGSE</sequence>
<feature type="compositionally biased region" description="Basic residues" evidence="1">
    <location>
        <begin position="206"/>
        <end position="215"/>
    </location>
</feature>
<feature type="compositionally biased region" description="Basic and acidic residues" evidence="1">
    <location>
        <begin position="239"/>
        <end position="252"/>
    </location>
</feature>
<feature type="compositionally biased region" description="Basic and acidic residues" evidence="1">
    <location>
        <begin position="132"/>
        <end position="145"/>
    </location>
</feature>
<reference evidence="2" key="1">
    <citation type="submission" date="2020-08" db="EMBL/GenBank/DDBJ databases">
        <title>Genome public.</title>
        <authorList>
            <person name="Liu C."/>
            <person name="Sun Q."/>
        </authorList>
    </citation>
    <scope>NUCLEOTIDE SEQUENCE</scope>
    <source>
        <strain evidence="2">NSJ-32</strain>
    </source>
</reference>
<dbReference type="RefSeq" id="WP_249289610.1">
    <property type="nucleotide sequence ID" value="NZ_JACRSQ010000008.1"/>
</dbReference>
<dbReference type="Proteomes" id="UP000657006">
    <property type="component" value="Unassembled WGS sequence"/>
</dbReference>
<feature type="compositionally biased region" description="Basic and acidic residues" evidence="1">
    <location>
        <begin position="25"/>
        <end position="38"/>
    </location>
</feature>